<accession>A0A225WXZ1</accession>
<dbReference type="EMBL" id="NBNE01000180">
    <property type="protein sequence ID" value="OWZ21879.1"/>
    <property type="molecule type" value="Genomic_DNA"/>
</dbReference>
<evidence type="ECO:0000313" key="2">
    <source>
        <dbReference type="Proteomes" id="UP000198211"/>
    </source>
</evidence>
<dbReference type="Proteomes" id="UP000198211">
    <property type="component" value="Unassembled WGS sequence"/>
</dbReference>
<dbReference type="OrthoDB" id="110745at2759"/>
<reference evidence="2" key="1">
    <citation type="submission" date="2017-03" db="EMBL/GenBank/DDBJ databases">
        <title>Phytopthora megakarya and P. palmivora, two closely related causual agents of cacao black pod achieved similar genome size and gene model numbers by different mechanisms.</title>
        <authorList>
            <person name="Ali S."/>
            <person name="Shao J."/>
            <person name="Larry D.J."/>
            <person name="Kronmiller B."/>
            <person name="Shen D."/>
            <person name="Strem M.D."/>
            <person name="Melnick R.L."/>
            <person name="Guiltinan M.J."/>
            <person name="Tyler B.M."/>
            <person name="Meinhardt L.W."/>
            <person name="Bailey B.A."/>
        </authorList>
    </citation>
    <scope>NUCLEOTIDE SEQUENCE [LARGE SCALE GENOMIC DNA]</scope>
    <source>
        <strain evidence="2">zdho120</strain>
    </source>
</reference>
<protein>
    <submittedName>
        <fullName evidence="1">Uncharacterized protein</fullName>
    </submittedName>
</protein>
<comment type="caution">
    <text evidence="1">The sequence shown here is derived from an EMBL/GenBank/DDBJ whole genome shotgun (WGS) entry which is preliminary data.</text>
</comment>
<dbReference type="AlphaFoldDB" id="A0A225WXZ1"/>
<gene>
    <name evidence="1" type="ORF">PHMEG_0003508</name>
</gene>
<sequence>MVVYVNRGFGVCKPARSTMRKLLQLHCPNIRIRAAQSNVCDLCTIYQSRMRTSTTADQTEELGQHTESARRMRLEYKKDKADCKVTDGRAVTWQ</sequence>
<dbReference type="PANTHER" id="PTHR34415">
    <property type="entry name" value="INTEGRASE CATALYTIC DOMAIN-CONTAINING PROTEIN"/>
    <property type="match status" value="1"/>
</dbReference>
<dbReference type="PANTHER" id="PTHR34415:SF1">
    <property type="entry name" value="INTEGRASE CATALYTIC DOMAIN-CONTAINING PROTEIN"/>
    <property type="match status" value="1"/>
</dbReference>
<evidence type="ECO:0000313" key="1">
    <source>
        <dbReference type="EMBL" id="OWZ21879.1"/>
    </source>
</evidence>
<proteinExistence type="predicted"/>
<organism evidence="1 2">
    <name type="scientific">Phytophthora megakarya</name>
    <dbReference type="NCBI Taxonomy" id="4795"/>
    <lineage>
        <taxon>Eukaryota</taxon>
        <taxon>Sar</taxon>
        <taxon>Stramenopiles</taxon>
        <taxon>Oomycota</taxon>
        <taxon>Peronosporomycetes</taxon>
        <taxon>Peronosporales</taxon>
        <taxon>Peronosporaceae</taxon>
        <taxon>Phytophthora</taxon>
    </lineage>
</organism>
<name>A0A225WXZ1_9STRA</name>
<keyword evidence="2" id="KW-1185">Reference proteome</keyword>